<dbReference type="PANTHER" id="PTHR23517">
    <property type="entry name" value="RESISTANCE PROTEIN MDTM, PUTATIVE-RELATED-RELATED"/>
    <property type="match status" value="1"/>
</dbReference>
<evidence type="ECO:0000256" key="6">
    <source>
        <dbReference type="ARBA" id="ARBA00023136"/>
    </source>
</evidence>
<dbReference type="STRING" id="1765967.BW247_13940"/>
<feature type="transmembrane region" description="Helical" evidence="8">
    <location>
        <begin position="263"/>
        <end position="284"/>
    </location>
</feature>
<proteinExistence type="predicted"/>
<feature type="transmembrane region" description="Helical" evidence="8">
    <location>
        <begin position="316"/>
        <end position="341"/>
    </location>
</feature>
<dbReference type="CDD" id="cd17472">
    <property type="entry name" value="MFS_YajR_like"/>
    <property type="match status" value="1"/>
</dbReference>
<evidence type="ECO:0000256" key="2">
    <source>
        <dbReference type="ARBA" id="ARBA00022448"/>
    </source>
</evidence>
<dbReference type="Pfam" id="PF07690">
    <property type="entry name" value="MFS_1"/>
    <property type="match status" value="1"/>
</dbReference>
<keyword evidence="6 8" id="KW-0472">Membrane</keyword>
<feature type="transmembrane region" description="Helical" evidence="8">
    <location>
        <begin position="148"/>
        <end position="167"/>
    </location>
</feature>
<dbReference type="AlphaFoldDB" id="A0A1P8ULM8"/>
<keyword evidence="4 8" id="KW-0812">Transmembrane</keyword>
<evidence type="ECO:0000256" key="1">
    <source>
        <dbReference type="ARBA" id="ARBA00004651"/>
    </source>
</evidence>
<comment type="subcellular location">
    <subcellularLocation>
        <location evidence="1">Cell membrane</location>
        <topology evidence="1">Multi-pass membrane protein</topology>
    </subcellularLocation>
</comment>
<dbReference type="Gene3D" id="3.30.70.100">
    <property type="match status" value="1"/>
</dbReference>
<keyword evidence="5 8" id="KW-1133">Transmembrane helix</keyword>
<evidence type="ECO:0000259" key="9">
    <source>
        <dbReference type="PROSITE" id="PS50850"/>
    </source>
</evidence>
<dbReference type="OrthoDB" id="9764259at2"/>
<name>A0A1P8ULM8_9GAMM</name>
<evidence type="ECO:0000256" key="3">
    <source>
        <dbReference type="ARBA" id="ARBA00022475"/>
    </source>
</evidence>
<dbReference type="InterPro" id="IPR036259">
    <property type="entry name" value="MFS_trans_sf"/>
</dbReference>
<feature type="region of interest" description="Disordered" evidence="7">
    <location>
        <begin position="1"/>
        <end position="20"/>
    </location>
</feature>
<feature type="transmembrane region" description="Helical" evidence="8">
    <location>
        <begin position="26"/>
        <end position="48"/>
    </location>
</feature>
<sequence length="470" mass="51072">MREHDSMRRKSSGFDNSMSPQEKRTAYSLAGIYMVRMLGLFMILPVFTLYGAELTGHTPLLIGLAIGIYGLSQAILQIPFGMLSDRIGRKPVIYIGLTIFIIGSAIAGLSHSIYGVILGRALQGAGAISSTVMALAADLTRDEHRTKIMGTIGISIGFAFSLGIVAGPLLNEWVGVDGIFWLTALLGIGAIAITAVLVPTPQRSHLHRDTEVVVGSFGEVLRNGELLRLDLGIFTMQFVLTANFVILPVVLTNMTNLAPNEQWGVYLPVMLIAFIIMLPFVIIAEKRRKMKSIFVSSIGALVLCELMYLFSDHSLFEVIAVMLIFFVAFNTLEATLPSLVAKFSPPTRKGTAMGVYSTAQFLGIFLGGTLGGAFYQHWGVDGVFLLGAGVSAIWLLFASSMRNPRYLASYVLHLETVPEPHLVRTTETELTRIPGVAEAQVVPDEGVAYLRVDRAALDEERLRAFSLAGT</sequence>
<feature type="transmembrane region" description="Helical" evidence="8">
    <location>
        <begin position="117"/>
        <end position="136"/>
    </location>
</feature>
<feature type="transmembrane region" description="Helical" evidence="8">
    <location>
        <begin position="231"/>
        <end position="251"/>
    </location>
</feature>
<evidence type="ECO:0000256" key="8">
    <source>
        <dbReference type="SAM" id="Phobius"/>
    </source>
</evidence>
<organism evidence="10 11">
    <name type="scientific">Acidihalobacter ferrooxydans</name>
    <dbReference type="NCBI Taxonomy" id="1765967"/>
    <lineage>
        <taxon>Bacteria</taxon>
        <taxon>Pseudomonadati</taxon>
        <taxon>Pseudomonadota</taxon>
        <taxon>Gammaproteobacteria</taxon>
        <taxon>Chromatiales</taxon>
        <taxon>Ectothiorhodospiraceae</taxon>
        <taxon>Acidihalobacter</taxon>
    </lineage>
</organism>
<dbReference type="Gene3D" id="1.20.1250.20">
    <property type="entry name" value="MFS general substrate transporter like domains"/>
    <property type="match status" value="1"/>
</dbReference>
<feature type="transmembrane region" description="Helical" evidence="8">
    <location>
        <begin position="293"/>
        <end position="310"/>
    </location>
</feature>
<protein>
    <submittedName>
        <fullName evidence="10">MFS transporter</fullName>
    </submittedName>
</protein>
<evidence type="ECO:0000256" key="4">
    <source>
        <dbReference type="ARBA" id="ARBA00022692"/>
    </source>
</evidence>
<evidence type="ECO:0000256" key="5">
    <source>
        <dbReference type="ARBA" id="ARBA00022989"/>
    </source>
</evidence>
<dbReference type="InterPro" id="IPR050171">
    <property type="entry name" value="MFS_Transporters"/>
</dbReference>
<evidence type="ECO:0000313" key="11">
    <source>
        <dbReference type="Proteomes" id="UP000243807"/>
    </source>
</evidence>
<accession>A0A1P8ULM8</accession>
<gene>
    <name evidence="10" type="ORF">BW247_13940</name>
</gene>
<keyword evidence="11" id="KW-1185">Reference proteome</keyword>
<feature type="domain" description="Major facilitator superfamily (MFS) profile" evidence="9">
    <location>
        <begin position="25"/>
        <end position="406"/>
    </location>
</feature>
<dbReference type="KEGG" id="afy:BW247_13940"/>
<dbReference type="GO" id="GO:0005886">
    <property type="term" value="C:plasma membrane"/>
    <property type="evidence" value="ECO:0007669"/>
    <property type="project" value="UniProtKB-SubCell"/>
</dbReference>
<feature type="transmembrane region" description="Helical" evidence="8">
    <location>
        <begin position="179"/>
        <end position="198"/>
    </location>
</feature>
<evidence type="ECO:0000256" key="7">
    <source>
        <dbReference type="SAM" id="MobiDB-lite"/>
    </source>
</evidence>
<evidence type="ECO:0000313" key="10">
    <source>
        <dbReference type="EMBL" id="APZ44727.1"/>
    </source>
</evidence>
<keyword evidence="3" id="KW-1003">Cell membrane</keyword>
<dbReference type="InterPro" id="IPR020846">
    <property type="entry name" value="MFS_dom"/>
</dbReference>
<reference evidence="10 11" key="1">
    <citation type="submission" date="2017-01" db="EMBL/GenBank/DDBJ databases">
        <title>Draft sequence of Acidihalobacter ferrooxidans strain DSM 14175 (strain V8).</title>
        <authorList>
            <person name="Khaleque H.N."/>
            <person name="Ramsay J.P."/>
            <person name="Murphy R.J.T."/>
            <person name="Kaksonen A.H."/>
            <person name="Boxall N.J."/>
            <person name="Watkin E.L.J."/>
        </authorList>
    </citation>
    <scope>NUCLEOTIDE SEQUENCE [LARGE SCALE GENOMIC DNA]</scope>
    <source>
        <strain evidence="10 11">V8</strain>
    </source>
</reference>
<keyword evidence="2" id="KW-0813">Transport</keyword>
<dbReference type="GO" id="GO:0022857">
    <property type="term" value="F:transmembrane transporter activity"/>
    <property type="evidence" value="ECO:0007669"/>
    <property type="project" value="InterPro"/>
</dbReference>
<feature type="transmembrane region" description="Helical" evidence="8">
    <location>
        <begin position="60"/>
        <end position="80"/>
    </location>
</feature>
<dbReference type="Proteomes" id="UP000243807">
    <property type="component" value="Chromosome"/>
</dbReference>
<dbReference type="PANTHER" id="PTHR23517:SF2">
    <property type="entry name" value="MULTIDRUG RESISTANCE PROTEIN MDTH"/>
    <property type="match status" value="1"/>
</dbReference>
<dbReference type="EMBL" id="CP019434">
    <property type="protein sequence ID" value="APZ44727.1"/>
    <property type="molecule type" value="Genomic_DNA"/>
</dbReference>
<dbReference type="SUPFAM" id="SSF103473">
    <property type="entry name" value="MFS general substrate transporter"/>
    <property type="match status" value="1"/>
</dbReference>
<feature type="transmembrane region" description="Helical" evidence="8">
    <location>
        <begin position="92"/>
        <end position="111"/>
    </location>
</feature>
<dbReference type="InterPro" id="IPR011701">
    <property type="entry name" value="MFS"/>
</dbReference>
<dbReference type="PROSITE" id="PS50850">
    <property type="entry name" value="MFS"/>
    <property type="match status" value="1"/>
</dbReference>
<feature type="transmembrane region" description="Helical" evidence="8">
    <location>
        <begin position="353"/>
        <end position="376"/>
    </location>
</feature>
<feature type="transmembrane region" description="Helical" evidence="8">
    <location>
        <begin position="382"/>
        <end position="399"/>
    </location>
</feature>